<evidence type="ECO:0000256" key="1">
    <source>
        <dbReference type="SAM" id="MobiDB-lite"/>
    </source>
</evidence>
<evidence type="ECO:0000313" key="2">
    <source>
        <dbReference type="EMBL" id="ALN59014.1"/>
    </source>
</evidence>
<dbReference type="STRING" id="69.GLE_3670"/>
<gene>
    <name evidence="2" type="ORF">GLE_3670</name>
</gene>
<accession>A0A0S2DK72</accession>
<dbReference type="AlphaFoldDB" id="A0A0S2DK72"/>
<dbReference type="KEGG" id="lez:GLE_3670"/>
<protein>
    <submittedName>
        <fullName evidence="2">Uncharacterized protein</fullName>
    </submittedName>
</protein>
<feature type="region of interest" description="Disordered" evidence="1">
    <location>
        <begin position="16"/>
        <end position="44"/>
    </location>
</feature>
<name>A0A0S2DK72_LYSEN</name>
<evidence type="ECO:0000313" key="3">
    <source>
        <dbReference type="Proteomes" id="UP000061569"/>
    </source>
</evidence>
<sequence>MSELVRAGVRGLVRQASRAAAGQDAQKRKREVSGQGSQAHAASFRVAKRVMAGA</sequence>
<dbReference type="EMBL" id="CP013140">
    <property type="protein sequence ID" value="ALN59014.1"/>
    <property type="molecule type" value="Genomic_DNA"/>
</dbReference>
<organism evidence="2 3">
    <name type="scientific">Lysobacter enzymogenes</name>
    <dbReference type="NCBI Taxonomy" id="69"/>
    <lineage>
        <taxon>Bacteria</taxon>
        <taxon>Pseudomonadati</taxon>
        <taxon>Pseudomonadota</taxon>
        <taxon>Gammaproteobacteria</taxon>
        <taxon>Lysobacterales</taxon>
        <taxon>Lysobacteraceae</taxon>
        <taxon>Lysobacter</taxon>
    </lineage>
</organism>
<reference evidence="2 3" key="1">
    <citation type="submission" date="2015-11" db="EMBL/GenBank/DDBJ databases">
        <title>Genome sequences of Lysobacter enzymogenes strain C3 and Lysobacter antibioticus ATCC 29479.</title>
        <authorList>
            <person name="Kobayashi D.Y."/>
        </authorList>
    </citation>
    <scope>NUCLEOTIDE SEQUENCE [LARGE SCALE GENOMIC DNA]</scope>
    <source>
        <strain evidence="2 3">C3</strain>
    </source>
</reference>
<proteinExistence type="predicted"/>
<dbReference type="Proteomes" id="UP000061569">
    <property type="component" value="Chromosome"/>
</dbReference>